<dbReference type="InterPro" id="IPR029063">
    <property type="entry name" value="SAM-dependent_MTases_sf"/>
</dbReference>
<gene>
    <name evidence="1" type="ORF">WJX75_008886</name>
</gene>
<name>A0ABR2YIJ5_9CHLO</name>
<protein>
    <recommendedName>
        <fullName evidence="3">Methyltransferase type 11 domain-containing protein</fullName>
    </recommendedName>
</protein>
<evidence type="ECO:0000313" key="2">
    <source>
        <dbReference type="Proteomes" id="UP001491310"/>
    </source>
</evidence>
<evidence type="ECO:0008006" key="3">
    <source>
        <dbReference type="Google" id="ProtNLM"/>
    </source>
</evidence>
<comment type="caution">
    <text evidence="1">The sequence shown here is derived from an EMBL/GenBank/DDBJ whole genome shotgun (WGS) entry which is preliminary data.</text>
</comment>
<evidence type="ECO:0000313" key="1">
    <source>
        <dbReference type="EMBL" id="KAK9905916.1"/>
    </source>
</evidence>
<dbReference type="Gene3D" id="3.40.50.150">
    <property type="entry name" value="Vaccinia Virus protein VP39"/>
    <property type="match status" value="1"/>
</dbReference>
<dbReference type="SUPFAM" id="SSF53335">
    <property type="entry name" value="S-adenosyl-L-methionine-dependent methyltransferases"/>
    <property type="match status" value="1"/>
</dbReference>
<organism evidence="1 2">
    <name type="scientific">Coccomyxa subellipsoidea</name>
    <dbReference type="NCBI Taxonomy" id="248742"/>
    <lineage>
        <taxon>Eukaryota</taxon>
        <taxon>Viridiplantae</taxon>
        <taxon>Chlorophyta</taxon>
        <taxon>core chlorophytes</taxon>
        <taxon>Trebouxiophyceae</taxon>
        <taxon>Trebouxiophyceae incertae sedis</taxon>
        <taxon>Coccomyxaceae</taxon>
        <taxon>Coccomyxa</taxon>
    </lineage>
</organism>
<sequence length="156" mass="17742">MPSHRGIWRQVLGSTAQAQWHSADFLSFAKNCREDYDCVLMSFAMHHLRVHDKAELLREYHRLLTNSDGAFLMVDIVRKSGETLSNYQERSQYDVKTNWVGLSPDALASFTDHMLKYDFPETVTTLEEIGVAAGFRSVSIEHVADKGLSQFIAMEA</sequence>
<keyword evidence="2" id="KW-1185">Reference proteome</keyword>
<proteinExistence type="predicted"/>
<reference evidence="1 2" key="1">
    <citation type="journal article" date="2024" name="Nat. Commun.">
        <title>Phylogenomics reveals the evolutionary origins of lichenization in chlorophyte algae.</title>
        <authorList>
            <person name="Puginier C."/>
            <person name="Libourel C."/>
            <person name="Otte J."/>
            <person name="Skaloud P."/>
            <person name="Haon M."/>
            <person name="Grisel S."/>
            <person name="Petersen M."/>
            <person name="Berrin J.G."/>
            <person name="Delaux P.M."/>
            <person name="Dal Grande F."/>
            <person name="Keller J."/>
        </authorList>
    </citation>
    <scope>NUCLEOTIDE SEQUENCE [LARGE SCALE GENOMIC DNA]</scope>
    <source>
        <strain evidence="1 2">SAG 216-7</strain>
    </source>
</reference>
<dbReference type="EMBL" id="JALJOT010000011">
    <property type="protein sequence ID" value="KAK9905916.1"/>
    <property type="molecule type" value="Genomic_DNA"/>
</dbReference>
<accession>A0ABR2YIJ5</accession>
<dbReference type="Proteomes" id="UP001491310">
    <property type="component" value="Unassembled WGS sequence"/>
</dbReference>